<proteinExistence type="predicted"/>
<dbReference type="Proteomes" id="UP000230828">
    <property type="component" value="Unassembled WGS sequence"/>
</dbReference>
<name>A0A2H0R3A0_9BACT</name>
<accession>A0A2H0R3A0</accession>
<feature type="region of interest" description="Disordered" evidence="1">
    <location>
        <begin position="29"/>
        <end position="54"/>
    </location>
</feature>
<feature type="compositionally biased region" description="Low complexity" evidence="1">
    <location>
        <begin position="29"/>
        <end position="45"/>
    </location>
</feature>
<dbReference type="EMBL" id="PCXM01000011">
    <property type="protein sequence ID" value="PIR40305.1"/>
    <property type="molecule type" value="Genomic_DNA"/>
</dbReference>
<comment type="caution">
    <text evidence="2">The sequence shown here is derived from an EMBL/GenBank/DDBJ whole genome shotgun (WGS) entry which is preliminary data.</text>
</comment>
<evidence type="ECO:0000256" key="1">
    <source>
        <dbReference type="SAM" id="MobiDB-lite"/>
    </source>
</evidence>
<evidence type="ECO:0000313" key="3">
    <source>
        <dbReference type="Proteomes" id="UP000230828"/>
    </source>
</evidence>
<dbReference type="AlphaFoldDB" id="A0A2H0R3A0"/>
<evidence type="ECO:0000313" key="2">
    <source>
        <dbReference type="EMBL" id="PIR40305.1"/>
    </source>
</evidence>
<organism evidence="2 3">
    <name type="scientific">Candidatus Zambryskibacteria bacterium CG10_big_fil_rev_8_21_14_0_10_34_34</name>
    <dbReference type="NCBI Taxonomy" id="1975114"/>
    <lineage>
        <taxon>Bacteria</taxon>
        <taxon>Candidatus Zambryskiibacteriota</taxon>
    </lineage>
</organism>
<reference evidence="2 3" key="1">
    <citation type="submission" date="2017-09" db="EMBL/GenBank/DDBJ databases">
        <title>Depth-based differentiation of microbial function through sediment-hosted aquifers and enrichment of novel symbionts in the deep terrestrial subsurface.</title>
        <authorList>
            <person name="Probst A.J."/>
            <person name="Ladd B."/>
            <person name="Jarett J.K."/>
            <person name="Geller-Mcgrath D.E."/>
            <person name="Sieber C.M."/>
            <person name="Emerson J.B."/>
            <person name="Anantharaman K."/>
            <person name="Thomas B.C."/>
            <person name="Malmstrom R."/>
            <person name="Stieglmeier M."/>
            <person name="Klingl A."/>
            <person name="Woyke T."/>
            <person name="Ryan C.M."/>
            <person name="Banfield J.F."/>
        </authorList>
    </citation>
    <scope>NUCLEOTIDE SEQUENCE [LARGE SCALE GENOMIC DNA]</scope>
    <source>
        <strain evidence="2">CG10_big_fil_rev_8_21_14_0_10_34_34</strain>
    </source>
</reference>
<protein>
    <submittedName>
        <fullName evidence="2">Uncharacterized protein</fullName>
    </submittedName>
</protein>
<sequence length="241" mass="26661">MQENPNVKLTNDKVAEILATKPKVEAINEIPEPSESEAPVEPSPILKTPTEVEPIKSNIPETLKNPVIVEPIKSDIPDNLETNSDSELEHIAEPLPPPELGGSKNTVNNVRSMTSDVNSIISGTKLEAQVEEAFRNEINGVYGKSGFMGIGKVIGVNTPEWGKMAKFPANNVVEYYTGDSNRAELPEEIINELSKSKKHSILMRQVIGLMEQTNNTVKPYNNENMEQFIKRLGTFLMKNPI</sequence>
<gene>
    <name evidence="2" type="ORF">COV33_00500</name>
</gene>